<evidence type="ECO:0000256" key="3">
    <source>
        <dbReference type="ARBA" id="ARBA00022723"/>
    </source>
</evidence>
<comment type="caution">
    <text evidence="8">The sequence shown here is derived from an EMBL/GenBank/DDBJ whole genome shotgun (WGS) entry which is preliminary data.</text>
</comment>
<dbReference type="GO" id="GO:0005737">
    <property type="term" value="C:cytoplasm"/>
    <property type="evidence" value="ECO:0007669"/>
    <property type="project" value="UniProtKB-SubCell"/>
</dbReference>
<dbReference type="GO" id="GO:0004222">
    <property type="term" value="F:metalloendopeptidase activity"/>
    <property type="evidence" value="ECO:0007669"/>
    <property type="project" value="InterPro"/>
</dbReference>
<name>A0A0G1NMD7_9BACT</name>
<dbReference type="Gene3D" id="3.40.390.30">
    <property type="entry name" value="Metalloproteases ('zincins'), catalytic domain"/>
    <property type="match status" value="1"/>
</dbReference>
<dbReference type="GO" id="GO:0004521">
    <property type="term" value="F:RNA endonuclease activity"/>
    <property type="evidence" value="ECO:0007669"/>
    <property type="project" value="UniProtKB-UniRule"/>
</dbReference>
<evidence type="ECO:0000313" key="9">
    <source>
        <dbReference type="Proteomes" id="UP000034107"/>
    </source>
</evidence>
<keyword evidence="5 7" id="KW-0378">Hydrolase</keyword>
<dbReference type="PANTHER" id="PTHR46986:SF1">
    <property type="entry name" value="ENDORIBONUCLEASE YBEY, CHLOROPLASTIC"/>
    <property type="match status" value="1"/>
</dbReference>
<feature type="binding site" evidence="7">
    <location>
        <position position="102"/>
    </location>
    <ligand>
        <name>Zn(2+)</name>
        <dbReference type="ChEBI" id="CHEBI:29105"/>
        <note>catalytic</note>
    </ligand>
</feature>
<dbReference type="InterPro" id="IPR002036">
    <property type="entry name" value="YbeY"/>
</dbReference>
<dbReference type="Pfam" id="PF02130">
    <property type="entry name" value="YbeY"/>
    <property type="match status" value="1"/>
</dbReference>
<dbReference type="Proteomes" id="UP000034107">
    <property type="component" value="Unassembled WGS sequence"/>
</dbReference>
<gene>
    <name evidence="7" type="primary">ybeY</name>
    <name evidence="8" type="ORF">UX31_C0013G0008</name>
</gene>
<feature type="binding site" evidence="7">
    <location>
        <position position="108"/>
    </location>
    <ligand>
        <name>Zn(2+)</name>
        <dbReference type="ChEBI" id="CHEBI:29105"/>
        <note>catalytic</note>
    </ligand>
</feature>
<comment type="similarity">
    <text evidence="1 7">Belongs to the endoribonuclease YbeY family.</text>
</comment>
<evidence type="ECO:0000313" key="8">
    <source>
        <dbReference type="EMBL" id="KKU21734.1"/>
    </source>
</evidence>
<evidence type="ECO:0000256" key="7">
    <source>
        <dbReference type="HAMAP-Rule" id="MF_00009"/>
    </source>
</evidence>
<dbReference type="AlphaFoldDB" id="A0A0G1NMD7"/>
<keyword evidence="6 7" id="KW-0862">Zinc</keyword>
<dbReference type="InterPro" id="IPR023091">
    <property type="entry name" value="MetalPrtase_cat_dom_sf_prd"/>
</dbReference>
<comment type="subcellular location">
    <subcellularLocation>
        <location evidence="7">Cytoplasm</location>
    </subcellularLocation>
</comment>
<comment type="cofactor">
    <cofactor evidence="7">
        <name>Zn(2+)</name>
        <dbReference type="ChEBI" id="CHEBI:29105"/>
    </cofactor>
    <text evidence="7">Binds 1 zinc ion.</text>
</comment>
<proteinExistence type="inferred from homology"/>
<keyword evidence="7" id="KW-0963">Cytoplasm</keyword>
<comment type="function">
    <text evidence="7">Single strand-specific metallo-endoribonuclease involved in late-stage 70S ribosome quality control and in maturation of the 3' terminus of the 16S rRNA.</text>
</comment>
<dbReference type="GO" id="GO:0006364">
    <property type="term" value="P:rRNA processing"/>
    <property type="evidence" value="ECO:0007669"/>
    <property type="project" value="UniProtKB-UniRule"/>
</dbReference>
<dbReference type="SUPFAM" id="SSF55486">
    <property type="entry name" value="Metalloproteases ('zincins'), catalytic domain"/>
    <property type="match status" value="1"/>
</dbReference>
<dbReference type="EMBL" id="LCLS01000013">
    <property type="protein sequence ID" value="KKU21734.1"/>
    <property type="molecule type" value="Genomic_DNA"/>
</dbReference>
<dbReference type="GO" id="GO:0008270">
    <property type="term" value="F:zinc ion binding"/>
    <property type="evidence" value="ECO:0007669"/>
    <property type="project" value="UniProtKB-UniRule"/>
</dbReference>
<evidence type="ECO:0000256" key="4">
    <source>
        <dbReference type="ARBA" id="ARBA00022759"/>
    </source>
</evidence>
<dbReference type="PANTHER" id="PTHR46986">
    <property type="entry name" value="ENDORIBONUCLEASE YBEY, CHLOROPLASTIC"/>
    <property type="match status" value="1"/>
</dbReference>
<accession>A0A0G1NMD7</accession>
<keyword evidence="3 7" id="KW-0479">Metal-binding</keyword>
<keyword evidence="2 7" id="KW-0540">Nuclease</keyword>
<evidence type="ECO:0000256" key="2">
    <source>
        <dbReference type="ARBA" id="ARBA00022722"/>
    </source>
</evidence>
<evidence type="ECO:0000256" key="6">
    <source>
        <dbReference type="ARBA" id="ARBA00022833"/>
    </source>
</evidence>
<feature type="binding site" evidence="7">
    <location>
        <position position="98"/>
    </location>
    <ligand>
        <name>Zn(2+)</name>
        <dbReference type="ChEBI" id="CHEBI:29105"/>
        <note>catalytic</note>
    </ligand>
</feature>
<dbReference type="PROSITE" id="PS01306">
    <property type="entry name" value="UPF0054"/>
    <property type="match status" value="1"/>
</dbReference>
<keyword evidence="7" id="KW-0690">Ribosome biogenesis</keyword>
<sequence>MVVRSLDRRLARYEKPLRRTAEGFFKFHHMSKEIEIYLVNSSQMRRLNFKYRGVDKPTDVLAVESLKFPGEEDFLGEVYLNPSFLKSKPYDIHYILVHGLLHLLGFTHQKKGDNMKMEKREKEVLKWLEHRY</sequence>
<keyword evidence="7" id="KW-0698">rRNA processing</keyword>
<organism evidence="8 9">
    <name type="scientific">Candidatus Nomurabacteria bacterium GW2011_GWA1_46_11</name>
    <dbReference type="NCBI Taxonomy" id="1618732"/>
    <lineage>
        <taxon>Bacteria</taxon>
        <taxon>Candidatus Nomuraibacteriota</taxon>
    </lineage>
</organism>
<dbReference type="HAMAP" id="MF_00009">
    <property type="entry name" value="Endoribonucl_YbeY"/>
    <property type="match status" value="1"/>
</dbReference>
<keyword evidence="4 7" id="KW-0255">Endonuclease</keyword>
<dbReference type="EC" id="3.1.-.-" evidence="7"/>
<dbReference type="InterPro" id="IPR020549">
    <property type="entry name" value="YbeY_CS"/>
</dbReference>
<reference evidence="8 9" key="1">
    <citation type="journal article" date="2015" name="Nature">
        <title>rRNA introns, odd ribosomes, and small enigmatic genomes across a large radiation of phyla.</title>
        <authorList>
            <person name="Brown C.T."/>
            <person name="Hug L.A."/>
            <person name="Thomas B.C."/>
            <person name="Sharon I."/>
            <person name="Castelle C.J."/>
            <person name="Singh A."/>
            <person name="Wilkins M.J."/>
            <person name="Williams K.H."/>
            <person name="Banfield J.F."/>
        </authorList>
    </citation>
    <scope>NUCLEOTIDE SEQUENCE [LARGE SCALE GENOMIC DNA]</scope>
</reference>
<protein>
    <recommendedName>
        <fullName evidence="7">Endoribonuclease YbeY</fullName>
        <ecNumber evidence="7">3.1.-.-</ecNumber>
    </recommendedName>
</protein>
<evidence type="ECO:0000256" key="1">
    <source>
        <dbReference type="ARBA" id="ARBA00010875"/>
    </source>
</evidence>
<evidence type="ECO:0000256" key="5">
    <source>
        <dbReference type="ARBA" id="ARBA00022801"/>
    </source>
</evidence>
<dbReference type="NCBIfam" id="TIGR00043">
    <property type="entry name" value="rRNA maturation RNase YbeY"/>
    <property type="match status" value="1"/>
</dbReference>